<dbReference type="GO" id="GO:0005886">
    <property type="term" value="C:plasma membrane"/>
    <property type="evidence" value="ECO:0007669"/>
    <property type="project" value="TreeGrafter"/>
</dbReference>
<comment type="subcellular location">
    <subcellularLocation>
        <location evidence="1">Membrane</location>
        <topology evidence="1">Single-pass type I membrane protein</topology>
    </subcellularLocation>
</comment>
<dbReference type="InterPro" id="IPR003599">
    <property type="entry name" value="Ig_sub"/>
</dbReference>
<dbReference type="PANTHER" id="PTHR11640:SF31">
    <property type="entry name" value="IRREGULAR CHIASM C-ROUGHEST PROTEIN-RELATED"/>
    <property type="match status" value="1"/>
</dbReference>
<evidence type="ECO:0000259" key="8">
    <source>
        <dbReference type="PROSITE" id="PS50835"/>
    </source>
</evidence>
<organism evidence="9 10">
    <name type="scientific">Magallana gigas</name>
    <name type="common">Pacific oyster</name>
    <name type="synonym">Crassostrea gigas</name>
    <dbReference type="NCBI Taxonomy" id="29159"/>
    <lineage>
        <taxon>Eukaryota</taxon>
        <taxon>Metazoa</taxon>
        <taxon>Spiralia</taxon>
        <taxon>Lophotrochozoa</taxon>
        <taxon>Mollusca</taxon>
        <taxon>Bivalvia</taxon>
        <taxon>Autobranchia</taxon>
        <taxon>Pteriomorphia</taxon>
        <taxon>Ostreida</taxon>
        <taxon>Ostreoidea</taxon>
        <taxon>Ostreidae</taxon>
        <taxon>Magallana</taxon>
    </lineage>
</organism>
<evidence type="ECO:0000313" key="10">
    <source>
        <dbReference type="Proteomes" id="UP000005408"/>
    </source>
</evidence>
<evidence type="ECO:0000256" key="6">
    <source>
        <dbReference type="SAM" id="MobiDB-lite"/>
    </source>
</evidence>
<feature type="domain" description="Ig-like" evidence="8">
    <location>
        <begin position="30"/>
        <end position="117"/>
    </location>
</feature>
<keyword evidence="5" id="KW-0393">Immunoglobulin domain</keyword>
<dbReference type="PROSITE" id="PS50835">
    <property type="entry name" value="IG_LIKE"/>
    <property type="match status" value="4"/>
</dbReference>
<dbReference type="PANTHER" id="PTHR11640">
    <property type="entry name" value="NEPHRIN"/>
    <property type="match status" value="1"/>
</dbReference>
<keyword evidence="3" id="KW-1015">Disulfide bond</keyword>
<feature type="chain" id="PRO_5036494711" description="Ig-like domain-containing protein" evidence="7">
    <location>
        <begin position="22"/>
        <end position="666"/>
    </location>
</feature>
<feature type="domain" description="Ig-like" evidence="8">
    <location>
        <begin position="122"/>
        <end position="208"/>
    </location>
</feature>
<dbReference type="Gene3D" id="2.60.40.10">
    <property type="entry name" value="Immunoglobulins"/>
    <property type="match status" value="6"/>
</dbReference>
<dbReference type="InterPro" id="IPR013783">
    <property type="entry name" value="Ig-like_fold"/>
</dbReference>
<reference evidence="9" key="1">
    <citation type="submission" date="2022-08" db="UniProtKB">
        <authorList>
            <consortium name="EnsemblMetazoa"/>
        </authorList>
    </citation>
    <scope>IDENTIFICATION</scope>
    <source>
        <strain evidence="9">05x7-T-G4-1.051#20</strain>
    </source>
</reference>
<keyword evidence="10" id="KW-1185">Reference proteome</keyword>
<dbReference type="GO" id="GO:0050839">
    <property type="term" value="F:cell adhesion molecule binding"/>
    <property type="evidence" value="ECO:0007669"/>
    <property type="project" value="TreeGrafter"/>
</dbReference>
<dbReference type="GO" id="GO:0005911">
    <property type="term" value="C:cell-cell junction"/>
    <property type="evidence" value="ECO:0007669"/>
    <property type="project" value="TreeGrafter"/>
</dbReference>
<name>A0A8W8KYA4_MAGGI</name>
<dbReference type="InterPro" id="IPR051275">
    <property type="entry name" value="Cell_adhesion_signaling"/>
</dbReference>
<dbReference type="Proteomes" id="UP000005408">
    <property type="component" value="Unassembled WGS sequence"/>
</dbReference>
<evidence type="ECO:0000256" key="5">
    <source>
        <dbReference type="ARBA" id="ARBA00023319"/>
    </source>
</evidence>
<dbReference type="SMART" id="SM00409">
    <property type="entry name" value="IG"/>
    <property type="match status" value="4"/>
</dbReference>
<evidence type="ECO:0000256" key="2">
    <source>
        <dbReference type="ARBA" id="ARBA00023136"/>
    </source>
</evidence>
<keyword evidence="7" id="KW-0732">Signal</keyword>
<dbReference type="OrthoDB" id="6157806at2759"/>
<dbReference type="Pfam" id="PF13895">
    <property type="entry name" value="Ig_2"/>
    <property type="match status" value="1"/>
</dbReference>
<dbReference type="InterPro" id="IPR036179">
    <property type="entry name" value="Ig-like_dom_sf"/>
</dbReference>
<dbReference type="InterPro" id="IPR003598">
    <property type="entry name" value="Ig_sub2"/>
</dbReference>
<keyword evidence="4" id="KW-0325">Glycoprotein</keyword>
<protein>
    <recommendedName>
        <fullName evidence="8">Ig-like domain-containing protein</fullName>
    </recommendedName>
</protein>
<evidence type="ECO:0000256" key="7">
    <source>
        <dbReference type="SAM" id="SignalP"/>
    </source>
</evidence>
<dbReference type="EnsemblMetazoa" id="G25512.3">
    <property type="protein sequence ID" value="G25512.3:cds"/>
    <property type="gene ID" value="G25512"/>
</dbReference>
<keyword evidence="2" id="KW-0472">Membrane</keyword>
<dbReference type="InterPro" id="IPR007110">
    <property type="entry name" value="Ig-like_dom"/>
</dbReference>
<evidence type="ECO:0000256" key="4">
    <source>
        <dbReference type="ARBA" id="ARBA00023180"/>
    </source>
</evidence>
<feature type="domain" description="Ig-like" evidence="8">
    <location>
        <begin position="299"/>
        <end position="382"/>
    </location>
</feature>
<evidence type="ECO:0000256" key="3">
    <source>
        <dbReference type="ARBA" id="ARBA00023157"/>
    </source>
</evidence>
<dbReference type="AlphaFoldDB" id="A0A8W8KYA4"/>
<proteinExistence type="predicted"/>
<evidence type="ECO:0000256" key="1">
    <source>
        <dbReference type="ARBA" id="ARBA00004479"/>
    </source>
</evidence>
<feature type="region of interest" description="Disordered" evidence="6">
    <location>
        <begin position="578"/>
        <end position="602"/>
    </location>
</feature>
<accession>A0A8W8KYA4</accession>
<dbReference type="SUPFAM" id="SSF48726">
    <property type="entry name" value="Immunoglobulin"/>
    <property type="match status" value="4"/>
</dbReference>
<dbReference type="GO" id="GO:0098609">
    <property type="term" value="P:cell-cell adhesion"/>
    <property type="evidence" value="ECO:0007669"/>
    <property type="project" value="TreeGrafter"/>
</dbReference>
<evidence type="ECO:0000313" key="9">
    <source>
        <dbReference type="EnsemblMetazoa" id="G25512.3:cds"/>
    </source>
</evidence>
<sequence>MGTASLVGITLMICLRSFCLAVEANKYYGPKAASVLRNYQTISGDIIEKEDTSMTIPLNCSSGCNPPCEVAWYKDGQLESRGNPVIKITRDRRMSGVYQCEASGVEGKVKSAQVHLTIQYPPGDVTITPGDDTFYTKVRGKPLHDITCEADCLPECSYRWYREGYPYRHTKGNSLFTTRSYNYRSSSIFRCHASNVIEPFTKYSRRITVKVKDGPDNVTIIPSLPAIENRSFTLTCSASCYHGCRSYSWYHDGRLMIQRTKVLEFHRLSKEDSGRYQCQVTDYFGTKSGYYTMTAQYDPKYVRIQYRSSLKHLIEGQDRLTITCDADCRPRCTYLFYQNEKLLDKMYINELVHRNMSGRYTCAARNSLMNAYRNSSNSQNIKIKYKPVITSPKNQTTITAPDLLDLTFSVDGSPSSNVTIFHETKTLTFLPHVTGQFSFNVSIESCLDQGEYRVEAVNDVGFGSFNFMPNIKCSPIVVRHSNVAHKEFRVGDLLHLTVIFMANPTAEVLWSFVPWNQNTSLKVQAQQIQTHKESTKLVLILSDTHKFGKYILELKNELGKINKEFNIQGPIVAATKTDPGTTISSRDSDSDGDLSMSPTSWKGKTNALRETEMNTFLLQQDKLHEEVQKLRLEGDVLRLKRNYYVIKLQVLMKEHPDIIDEVFGED</sequence>
<dbReference type="SMART" id="SM00408">
    <property type="entry name" value="IGc2"/>
    <property type="match status" value="2"/>
</dbReference>
<feature type="domain" description="Ig-like" evidence="8">
    <location>
        <begin position="215"/>
        <end position="294"/>
    </location>
</feature>
<feature type="signal peptide" evidence="7">
    <location>
        <begin position="1"/>
        <end position="21"/>
    </location>
</feature>